<evidence type="ECO:0000313" key="6">
    <source>
        <dbReference type="EMBL" id="MBO1076573.1"/>
    </source>
</evidence>
<gene>
    <name evidence="4" type="primary">purN</name>
    <name evidence="6" type="ORF">IAI60_18320</name>
</gene>
<keyword evidence="2 4" id="KW-0808">Transferase</keyword>
<dbReference type="GO" id="GO:0004644">
    <property type="term" value="F:phosphoribosylglycinamide formyltransferase activity"/>
    <property type="evidence" value="ECO:0007669"/>
    <property type="project" value="UniProtKB-EC"/>
</dbReference>
<evidence type="ECO:0000256" key="4">
    <source>
        <dbReference type="HAMAP-Rule" id="MF_01930"/>
    </source>
</evidence>
<dbReference type="RefSeq" id="WP_207449718.1">
    <property type="nucleotide sequence ID" value="NZ_CP061091.1"/>
</dbReference>
<dbReference type="SUPFAM" id="SSF53328">
    <property type="entry name" value="Formyltransferase"/>
    <property type="match status" value="1"/>
</dbReference>
<evidence type="ECO:0000256" key="3">
    <source>
        <dbReference type="ARBA" id="ARBA00022755"/>
    </source>
</evidence>
<comment type="caution">
    <text evidence="6">The sequence shown here is derived from an EMBL/GenBank/DDBJ whole genome shotgun (WGS) entry which is preliminary data.</text>
</comment>
<comment type="pathway">
    <text evidence="1 4">Purine metabolism; IMP biosynthesis via de novo pathway; N(2)-formyl-N(1)-(5-phospho-D-ribosyl)glycinamide from N(1)-(5-phospho-D-ribosyl)glycinamide (10-formyl THF route): step 1/1.</text>
</comment>
<feature type="binding site" evidence="4">
    <location>
        <position position="71"/>
    </location>
    <ligand>
        <name>(6R)-10-formyltetrahydrofolate</name>
        <dbReference type="ChEBI" id="CHEBI:195366"/>
    </ligand>
</feature>
<evidence type="ECO:0000256" key="2">
    <source>
        <dbReference type="ARBA" id="ARBA00022679"/>
    </source>
</evidence>
<dbReference type="InterPro" id="IPR002376">
    <property type="entry name" value="Formyl_transf_N"/>
</dbReference>
<feature type="active site" description="Proton donor" evidence="4">
    <location>
        <position position="117"/>
    </location>
</feature>
<comment type="catalytic activity">
    <reaction evidence="4">
        <text>N(1)-(5-phospho-beta-D-ribosyl)glycinamide + (6R)-10-formyltetrahydrofolate = N(2)-formyl-N(1)-(5-phospho-beta-D-ribosyl)glycinamide + (6S)-5,6,7,8-tetrahydrofolate + H(+)</text>
        <dbReference type="Rhea" id="RHEA:15053"/>
        <dbReference type="ChEBI" id="CHEBI:15378"/>
        <dbReference type="ChEBI" id="CHEBI:57453"/>
        <dbReference type="ChEBI" id="CHEBI:143788"/>
        <dbReference type="ChEBI" id="CHEBI:147286"/>
        <dbReference type="ChEBI" id="CHEBI:195366"/>
        <dbReference type="EC" id="2.1.2.2"/>
    </reaction>
</comment>
<feature type="binding site" evidence="4">
    <location>
        <position position="115"/>
    </location>
    <ligand>
        <name>(6R)-10-formyltetrahydrofolate</name>
        <dbReference type="ChEBI" id="CHEBI:195366"/>
    </ligand>
</feature>
<dbReference type="Gene3D" id="3.40.50.170">
    <property type="entry name" value="Formyl transferase, N-terminal domain"/>
    <property type="match status" value="1"/>
</dbReference>
<dbReference type="NCBIfam" id="TIGR00639">
    <property type="entry name" value="PurN"/>
    <property type="match status" value="1"/>
</dbReference>
<keyword evidence="7" id="KW-1185">Reference proteome</keyword>
<dbReference type="InterPro" id="IPR004607">
    <property type="entry name" value="GART"/>
</dbReference>
<dbReference type="PANTHER" id="PTHR43369">
    <property type="entry name" value="PHOSPHORIBOSYLGLYCINAMIDE FORMYLTRANSFERASE"/>
    <property type="match status" value="1"/>
</dbReference>
<name>A0ABS3KGG8_9PROT</name>
<comment type="similarity">
    <text evidence="4">Belongs to the GART family.</text>
</comment>
<organism evidence="6 7">
    <name type="scientific">Roseomonas marmotae</name>
    <dbReference type="NCBI Taxonomy" id="2768161"/>
    <lineage>
        <taxon>Bacteria</taxon>
        <taxon>Pseudomonadati</taxon>
        <taxon>Pseudomonadota</taxon>
        <taxon>Alphaproteobacteria</taxon>
        <taxon>Acetobacterales</taxon>
        <taxon>Roseomonadaceae</taxon>
        <taxon>Roseomonas</taxon>
    </lineage>
</organism>
<sequence>MAGVSGTRRRTAILISGRGSNMAALLSAAADPAFPAEIVLVLSNKPAAAGLARAAEAGISTAVVESRPFGRDRAGFEVAMEAVMAEHGIELIALAGFMRILTDGFVNRWSGRMVNIHPSLLPAFPGVDTHARALAAGVRLHGCTVHLVTPGVDEGPIIAQAAVPVLPEDTEDSLGGRVLEQEHILYPAALALVAAGRVRVEEGRAVIEAPAPPSATVLRNPG</sequence>
<feature type="domain" description="Formyl transferase N-terminal" evidence="5">
    <location>
        <begin position="10"/>
        <end position="190"/>
    </location>
</feature>
<dbReference type="CDD" id="cd08645">
    <property type="entry name" value="FMT_core_GART"/>
    <property type="match status" value="1"/>
</dbReference>
<comment type="function">
    <text evidence="4">Catalyzes the transfer of a formyl group from 10-formyltetrahydrofolate to 5-phospho-ribosyl-glycinamide (GAR), producing 5-phospho-ribosyl-N-formylglycinamide (FGAR) and tetrahydrofolate.</text>
</comment>
<dbReference type="EC" id="2.1.2.2" evidence="4"/>
<dbReference type="InterPro" id="IPR036477">
    <property type="entry name" value="Formyl_transf_N_sf"/>
</dbReference>
<dbReference type="PANTHER" id="PTHR43369:SF2">
    <property type="entry name" value="PHOSPHORIBOSYLGLYCINAMIDE FORMYLTRANSFERASE"/>
    <property type="match status" value="1"/>
</dbReference>
<dbReference type="HAMAP" id="MF_01930">
    <property type="entry name" value="PurN"/>
    <property type="match status" value="1"/>
</dbReference>
<reference evidence="6 7" key="1">
    <citation type="submission" date="2020-09" db="EMBL/GenBank/DDBJ databases">
        <title>Roseomonas.</title>
        <authorList>
            <person name="Zhu W."/>
        </authorList>
    </citation>
    <scope>NUCLEOTIDE SEQUENCE [LARGE SCALE GENOMIC DNA]</scope>
    <source>
        <strain evidence="6 7">1311</strain>
    </source>
</reference>
<dbReference type="Pfam" id="PF00551">
    <property type="entry name" value="Formyl_trans_N"/>
    <property type="match status" value="1"/>
</dbReference>
<keyword evidence="3 4" id="KW-0658">Purine biosynthesis</keyword>
<feature type="site" description="Raises pKa of active site His" evidence="4">
    <location>
        <position position="153"/>
    </location>
</feature>
<feature type="binding site" evidence="4">
    <location>
        <begin position="19"/>
        <end position="21"/>
    </location>
    <ligand>
        <name>N(1)-(5-phospho-beta-D-ribosyl)glycinamide</name>
        <dbReference type="ChEBI" id="CHEBI:143788"/>
    </ligand>
</feature>
<evidence type="ECO:0000313" key="7">
    <source>
        <dbReference type="Proteomes" id="UP001518990"/>
    </source>
</evidence>
<proteinExistence type="inferred from homology"/>
<dbReference type="Proteomes" id="UP001518990">
    <property type="component" value="Unassembled WGS sequence"/>
</dbReference>
<evidence type="ECO:0000256" key="1">
    <source>
        <dbReference type="ARBA" id="ARBA00005054"/>
    </source>
</evidence>
<dbReference type="EMBL" id="JACTNF010000024">
    <property type="protein sequence ID" value="MBO1076573.1"/>
    <property type="molecule type" value="Genomic_DNA"/>
</dbReference>
<protein>
    <recommendedName>
        <fullName evidence="4">Phosphoribosylglycinamide formyltransferase</fullName>
        <ecNumber evidence="4">2.1.2.2</ecNumber>
    </recommendedName>
    <alternativeName>
        <fullName evidence="4">5'-phosphoribosylglycinamide transformylase</fullName>
    </alternativeName>
    <alternativeName>
        <fullName evidence="4">GAR transformylase</fullName>
        <shortName evidence="4">GART</shortName>
    </alternativeName>
</protein>
<accession>A0ABS3KGG8</accession>
<evidence type="ECO:0000259" key="5">
    <source>
        <dbReference type="Pfam" id="PF00551"/>
    </source>
</evidence>
<feature type="binding site" evidence="4">
    <location>
        <begin position="98"/>
        <end position="101"/>
    </location>
    <ligand>
        <name>(6R)-10-formyltetrahydrofolate</name>
        <dbReference type="ChEBI" id="CHEBI:195366"/>
    </ligand>
</feature>